<protein>
    <recommendedName>
        <fullName evidence="14">ATP synthase subunit c</fullName>
    </recommendedName>
    <alternativeName>
        <fullName evidence="14">ATP synthase F(0) sector subunit c</fullName>
    </alternativeName>
    <alternativeName>
        <fullName evidence="14">F-type ATPase subunit c</fullName>
        <shortName evidence="14">F-ATPase subunit c</shortName>
    </alternativeName>
    <alternativeName>
        <fullName evidence="14">Lipid-binding protein</fullName>
    </alternativeName>
</protein>
<feature type="signal peptide" evidence="15">
    <location>
        <begin position="1"/>
        <end position="23"/>
    </location>
</feature>
<feature type="transmembrane region" description="Helical" evidence="14">
    <location>
        <begin position="47"/>
        <end position="68"/>
    </location>
</feature>
<dbReference type="PANTHER" id="PTHR10031:SF0">
    <property type="entry name" value="ATPASE PROTEIN 9"/>
    <property type="match status" value="1"/>
</dbReference>
<dbReference type="GO" id="GO:0005886">
    <property type="term" value="C:plasma membrane"/>
    <property type="evidence" value="ECO:0007669"/>
    <property type="project" value="UniProtKB-SubCell"/>
</dbReference>
<keyword evidence="8 14" id="KW-1133">Transmembrane helix</keyword>
<sequence length="117" mass="11371">MKKLTIAMIAVASVLGVSGVAMAAEGASNLAKFIQLGGNNLSLVALAAGLAVGVAACGCGIGMGTAAGNACTGVARNPEVSGKITVTMILGLALIESLTIYGLVIALILLYANPLLG</sequence>
<evidence type="ECO:0000256" key="11">
    <source>
        <dbReference type="ARBA" id="ARBA00023136"/>
    </source>
</evidence>
<dbReference type="InterPro" id="IPR005953">
    <property type="entry name" value="ATP_synth_csu_bac/chlpt"/>
</dbReference>
<dbReference type="PANTHER" id="PTHR10031">
    <property type="entry name" value="ATP SYNTHASE LIPID-BINDING PROTEIN, MITOCHONDRIAL"/>
    <property type="match status" value="1"/>
</dbReference>
<keyword evidence="4 14" id="KW-1003">Cell membrane</keyword>
<feature type="transmembrane region" description="Helical" evidence="14">
    <location>
        <begin position="89"/>
        <end position="112"/>
    </location>
</feature>
<keyword evidence="5 14" id="KW-0138">CF(0)</keyword>
<keyword evidence="6 14" id="KW-0812">Transmembrane</keyword>
<comment type="caution">
    <text evidence="17">The sequence shown here is derived from an EMBL/GenBank/DDBJ whole genome shotgun (WGS) entry which is preliminary data.</text>
</comment>
<evidence type="ECO:0000256" key="9">
    <source>
        <dbReference type="ARBA" id="ARBA00023065"/>
    </source>
</evidence>
<evidence type="ECO:0000256" key="8">
    <source>
        <dbReference type="ARBA" id="ARBA00022989"/>
    </source>
</evidence>
<evidence type="ECO:0000256" key="12">
    <source>
        <dbReference type="ARBA" id="ARBA00023310"/>
    </source>
</evidence>
<dbReference type="GO" id="GO:0008289">
    <property type="term" value="F:lipid binding"/>
    <property type="evidence" value="ECO:0007669"/>
    <property type="project" value="UniProtKB-KW"/>
</dbReference>
<dbReference type="SUPFAM" id="SSF81333">
    <property type="entry name" value="F1F0 ATP synthase subunit C"/>
    <property type="match status" value="1"/>
</dbReference>
<evidence type="ECO:0000256" key="2">
    <source>
        <dbReference type="ARBA" id="ARBA00006704"/>
    </source>
</evidence>
<reference evidence="17 18" key="1">
    <citation type="submission" date="2020-08" db="EMBL/GenBank/DDBJ databases">
        <title>Bridging the membrane lipid divide: bacteria of the FCB group superphylum have the potential to synthesize archaeal ether lipids.</title>
        <authorList>
            <person name="Villanueva L."/>
            <person name="Von Meijenfeldt F.A.B."/>
            <person name="Westbye A.B."/>
            <person name="Yadav S."/>
            <person name="Hopmans E.C."/>
            <person name="Dutilh B.E."/>
            <person name="Sinninghe Damste J.S."/>
        </authorList>
    </citation>
    <scope>NUCLEOTIDE SEQUENCE [LARGE SCALE GENOMIC DNA]</scope>
    <source>
        <strain evidence="17">NIOZ-UU47</strain>
    </source>
</reference>
<evidence type="ECO:0000256" key="13">
    <source>
        <dbReference type="ARBA" id="ARBA00025198"/>
    </source>
</evidence>
<dbReference type="InterPro" id="IPR020537">
    <property type="entry name" value="ATP_synth_F0_csu_DDCD_BS"/>
</dbReference>
<evidence type="ECO:0000256" key="5">
    <source>
        <dbReference type="ARBA" id="ARBA00022547"/>
    </source>
</evidence>
<evidence type="ECO:0000256" key="1">
    <source>
        <dbReference type="ARBA" id="ARBA00004651"/>
    </source>
</evidence>
<evidence type="ECO:0000313" key="17">
    <source>
        <dbReference type="EMBL" id="MBC8318761.1"/>
    </source>
</evidence>
<keyword evidence="3 14" id="KW-0813">Transport</keyword>
<keyword evidence="15" id="KW-0732">Signal</keyword>
<dbReference type="Pfam" id="PF00137">
    <property type="entry name" value="ATP-synt_C"/>
    <property type="match status" value="1"/>
</dbReference>
<evidence type="ECO:0000256" key="10">
    <source>
        <dbReference type="ARBA" id="ARBA00023121"/>
    </source>
</evidence>
<dbReference type="InterPro" id="IPR035921">
    <property type="entry name" value="F/V-ATP_Csub_sf"/>
</dbReference>
<dbReference type="InterPro" id="IPR000454">
    <property type="entry name" value="ATP_synth_F0_csu"/>
</dbReference>
<dbReference type="Gene3D" id="1.20.20.10">
    <property type="entry name" value="F1F0 ATP synthase subunit C"/>
    <property type="match status" value="1"/>
</dbReference>
<comment type="function">
    <text evidence="13 14">F(1)F(0) ATP synthase produces ATP from ADP in the presence of a proton or sodium gradient. F-type ATPases consist of two structural domains, F(1) containing the extramembraneous catalytic core and F(0) containing the membrane proton channel, linked together by a central stalk and a peripheral stalk. During catalysis, ATP synthesis in the catalytic domain of F(1) is coupled via a rotary mechanism of the central stalk subunits to proton translocation.</text>
</comment>
<evidence type="ECO:0000256" key="4">
    <source>
        <dbReference type="ARBA" id="ARBA00022475"/>
    </source>
</evidence>
<dbReference type="PRINTS" id="PR00124">
    <property type="entry name" value="ATPASEC"/>
</dbReference>
<keyword evidence="7 14" id="KW-0375">Hydrogen ion transport</keyword>
<keyword evidence="9 14" id="KW-0406">Ion transport</keyword>
<evidence type="ECO:0000313" key="18">
    <source>
        <dbReference type="Proteomes" id="UP000614424"/>
    </source>
</evidence>
<evidence type="ECO:0000256" key="7">
    <source>
        <dbReference type="ARBA" id="ARBA00022781"/>
    </source>
</evidence>
<dbReference type="CDD" id="cd18121">
    <property type="entry name" value="ATP-synt_Fo_c"/>
    <property type="match status" value="1"/>
</dbReference>
<dbReference type="PROSITE" id="PS00605">
    <property type="entry name" value="ATPASE_C"/>
    <property type="match status" value="1"/>
</dbReference>
<evidence type="ECO:0000256" key="3">
    <source>
        <dbReference type="ARBA" id="ARBA00022448"/>
    </source>
</evidence>
<dbReference type="FunFam" id="1.20.20.10:FF:000002">
    <property type="entry name" value="ATP synthase subunit c"/>
    <property type="match status" value="1"/>
</dbReference>
<dbReference type="AlphaFoldDB" id="A0A8J6NF41"/>
<dbReference type="InterPro" id="IPR038662">
    <property type="entry name" value="ATP_synth_F0_csu_sf"/>
</dbReference>
<dbReference type="InterPro" id="IPR002379">
    <property type="entry name" value="ATPase_proteolipid_c-like_dom"/>
</dbReference>
<comment type="similarity">
    <text evidence="2 14">Belongs to the ATPase C chain family.</text>
</comment>
<comment type="function">
    <text evidence="14">Key component of the F(0) channel; it plays a direct role in translocation across the membrane. A homomeric c-ring of between 10-14 subunits forms the central stalk rotor element with the F(1) delta and epsilon subunits.</text>
</comment>
<evidence type="ECO:0000256" key="15">
    <source>
        <dbReference type="SAM" id="SignalP"/>
    </source>
</evidence>
<evidence type="ECO:0000259" key="16">
    <source>
        <dbReference type="Pfam" id="PF00137"/>
    </source>
</evidence>
<dbReference type="GO" id="GO:0045259">
    <property type="term" value="C:proton-transporting ATP synthase complex"/>
    <property type="evidence" value="ECO:0007669"/>
    <property type="project" value="UniProtKB-KW"/>
</dbReference>
<evidence type="ECO:0000256" key="14">
    <source>
        <dbReference type="HAMAP-Rule" id="MF_01396"/>
    </source>
</evidence>
<dbReference type="GO" id="GO:0046933">
    <property type="term" value="F:proton-transporting ATP synthase activity, rotational mechanism"/>
    <property type="evidence" value="ECO:0007669"/>
    <property type="project" value="UniProtKB-UniRule"/>
</dbReference>
<name>A0A8J6NF41_9BACT</name>
<organism evidence="17 18">
    <name type="scientific">Candidatus Desulfobia pelagia</name>
    <dbReference type="NCBI Taxonomy" id="2841692"/>
    <lineage>
        <taxon>Bacteria</taxon>
        <taxon>Pseudomonadati</taxon>
        <taxon>Thermodesulfobacteriota</taxon>
        <taxon>Desulfobulbia</taxon>
        <taxon>Desulfobulbales</taxon>
        <taxon>Desulfobulbaceae</taxon>
        <taxon>Candidatus Desulfobia</taxon>
    </lineage>
</organism>
<proteinExistence type="inferred from homology"/>
<keyword evidence="11 14" id="KW-0472">Membrane</keyword>
<dbReference type="EMBL" id="JACNJZ010000186">
    <property type="protein sequence ID" value="MBC8318761.1"/>
    <property type="molecule type" value="Genomic_DNA"/>
</dbReference>
<accession>A0A8J6NF41</accession>
<comment type="subcellular location">
    <subcellularLocation>
        <location evidence="1 14">Cell membrane</location>
        <topology evidence="1 14">Multi-pass membrane protein</topology>
    </subcellularLocation>
</comment>
<feature type="chain" id="PRO_5035267547" description="ATP synthase subunit c" evidence="15">
    <location>
        <begin position="24"/>
        <end position="117"/>
    </location>
</feature>
<dbReference type="NCBIfam" id="TIGR01260">
    <property type="entry name" value="ATP_synt_c"/>
    <property type="match status" value="1"/>
</dbReference>
<keyword evidence="10 14" id="KW-0446">Lipid-binding</keyword>
<gene>
    <name evidence="14 17" type="primary">atpE</name>
    <name evidence="17" type="ORF">H8E41_12720</name>
</gene>
<dbReference type="Proteomes" id="UP000614424">
    <property type="component" value="Unassembled WGS sequence"/>
</dbReference>
<keyword evidence="12 14" id="KW-0066">ATP synthesis</keyword>
<dbReference type="GO" id="GO:0033177">
    <property type="term" value="C:proton-transporting two-sector ATPase complex, proton-transporting domain"/>
    <property type="evidence" value="ECO:0007669"/>
    <property type="project" value="InterPro"/>
</dbReference>
<feature type="site" description="Reversibly protonated during proton transport" evidence="14">
    <location>
        <position position="96"/>
    </location>
</feature>
<dbReference type="HAMAP" id="MF_01396">
    <property type="entry name" value="ATP_synth_c_bact"/>
    <property type="match status" value="1"/>
</dbReference>
<evidence type="ECO:0000256" key="6">
    <source>
        <dbReference type="ARBA" id="ARBA00022692"/>
    </source>
</evidence>
<feature type="domain" description="V-ATPase proteolipid subunit C-like" evidence="16">
    <location>
        <begin position="46"/>
        <end position="109"/>
    </location>
</feature>